<dbReference type="Pfam" id="PF14020">
    <property type="entry name" value="DUF4236"/>
    <property type="match status" value="1"/>
</dbReference>
<comment type="caution">
    <text evidence="2">The sequence shown here is derived from an EMBL/GenBank/DDBJ whole genome shotgun (WGS) entry which is preliminary data.</text>
</comment>
<name>A0A5J4S497_9ZZZZ</name>
<protein>
    <recommendedName>
        <fullName evidence="1">DUF4236 domain-containing protein</fullName>
    </recommendedName>
</protein>
<dbReference type="EMBL" id="SNRY01000416">
    <property type="protein sequence ID" value="KAA6341047.1"/>
    <property type="molecule type" value="Genomic_DNA"/>
</dbReference>
<organism evidence="2">
    <name type="scientific">termite gut metagenome</name>
    <dbReference type="NCBI Taxonomy" id="433724"/>
    <lineage>
        <taxon>unclassified sequences</taxon>
        <taxon>metagenomes</taxon>
        <taxon>organismal metagenomes</taxon>
    </lineage>
</organism>
<dbReference type="AlphaFoldDB" id="A0A5J4S497"/>
<accession>A0A5J4S497</accession>
<reference evidence="2" key="1">
    <citation type="submission" date="2019-03" db="EMBL/GenBank/DDBJ databases">
        <title>Single cell metagenomics reveals metabolic interactions within the superorganism composed of flagellate Streblomastix strix and complex community of Bacteroidetes bacteria on its surface.</title>
        <authorList>
            <person name="Treitli S.C."/>
            <person name="Kolisko M."/>
            <person name="Husnik F."/>
            <person name="Keeling P."/>
            <person name="Hampl V."/>
        </authorList>
    </citation>
    <scope>NUCLEOTIDE SEQUENCE</scope>
    <source>
        <strain evidence="2">STM</strain>
    </source>
</reference>
<proteinExistence type="predicted"/>
<dbReference type="InterPro" id="IPR025330">
    <property type="entry name" value="DUF4236"/>
</dbReference>
<evidence type="ECO:0000313" key="2">
    <source>
        <dbReference type="EMBL" id="KAA6341047.1"/>
    </source>
</evidence>
<sequence>MAWRFRKSKNFGIFRTTLTKKGVGGSVGIPGLRIGVSPDGRKYFSFGIPGTGLYYIKYLKKQNTTN</sequence>
<gene>
    <name evidence="2" type="ORF">EZS27_011138</name>
</gene>
<evidence type="ECO:0000259" key="1">
    <source>
        <dbReference type="Pfam" id="PF14020"/>
    </source>
</evidence>
<feature type="domain" description="DUF4236" evidence="1">
    <location>
        <begin position="3"/>
        <end position="55"/>
    </location>
</feature>